<protein>
    <recommendedName>
        <fullName evidence="9">4,4'-diaponeurosporenoate glycosyltransferase</fullName>
    </recommendedName>
</protein>
<keyword evidence="4" id="KW-0808">Transferase</keyword>
<evidence type="ECO:0000256" key="1">
    <source>
        <dbReference type="ARBA" id="ARBA00004236"/>
    </source>
</evidence>
<keyword evidence="5" id="KW-0472">Membrane</keyword>
<dbReference type="InterPro" id="IPR029044">
    <property type="entry name" value="Nucleotide-diphossugar_trans"/>
</dbReference>
<sequence>MSKISAIVPVLNEADRIIATLERVRSGHEVEIIAIDGGSTDGTLELLAEQGISAIATSPGRGHQMNCGAEQATGEYLLFLHGDTLLPWGYDRAIRQILQQPGVIAGAFALGIEGRSWQYRMVEWGVRWRSRLCQLPYGDQGIFLSRQAFEAVGGFPEVPILEDRDLIQRLKRRGKIAIASLPVLTSARRWQKLGVWRTMATNQAVLLADILGGDRDRLARWYRQQK</sequence>
<evidence type="ECO:0000256" key="7">
    <source>
        <dbReference type="ARBA" id="ARBA00037904"/>
    </source>
</evidence>
<comment type="caution">
    <text evidence="11">The sequence shown here is derived from an EMBL/GenBank/DDBJ whole genome shotgun (WGS) entry which is preliminary data.</text>
</comment>
<comment type="function">
    <text evidence="6">Catalyzes the glycosylation of 4,4'-diaponeurosporenoate, i.e. the esterification of glucose at the C1'' position with the carboxyl group of 4,4'-diaponeurosporenic acid, to form glycosyl-4,4'-diaponeurosporenoate. This is a step in the biosynthesis of staphyloxanthin, an orange pigment present in most staphylococci strains.</text>
</comment>
<dbReference type="Gene3D" id="3.90.550.10">
    <property type="entry name" value="Spore Coat Polysaccharide Biosynthesis Protein SpsA, Chain A"/>
    <property type="match status" value="1"/>
</dbReference>
<evidence type="ECO:0000313" key="12">
    <source>
        <dbReference type="Proteomes" id="UP001232992"/>
    </source>
</evidence>
<dbReference type="Proteomes" id="UP001232992">
    <property type="component" value="Unassembled WGS sequence"/>
</dbReference>
<name>A0ABT7BTY9_9CYAN</name>
<accession>A0ABT7BTY9</accession>
<evidence type="ECO:0000256" key="6">
    <source>
        <dbReference type="ARBA" id="ARBA00037281"/>
    </source>
</evidence>
<dbReference type="PANTHER" id="PTHR43646:SF2">
    <property type="entry name" value="GLYCOSYLTRANSFERASE 2-LIKE DOMAIN-CONTAINING PROTEIN"/>
    <property type="match status" value="1"/>
</dbReference>
<gene>
    <name evidence="11" type="ORF">PMH09_05550</name>
</gene>
<dbReference type="InterPro" id="IPR001173">
    <property type="entry name" value="Glyco_trans_2-like"/>
</dbReference>
<dbReference type="EMBL" id="JAQOSQ010000003">
    <property type="protein sequence ID" value="MDJ1182654.1"/>
    <property type="molecule type" value="Genomic_DNA"/>
</dbReference>
<dbReference type="SUPFAM" id="SSF53448">
    <property type="entry name" value="Nucleotide-diphospho-sugar transferases"/>
    <property type="match status" value="1"/>
</dbReference>
<dbReference type="Pfam" id="PF00535">
    <property type="entry name" value="Glycos_transf_2"/>
    <property type="match status" value="1"/>
</dbReference>
<evidence type="ECO:0000256" key="9">
    <source>
        <dbReference type="ARBA" id="ARBA00040345"/>
    </source>
</evidence>
<organism evidence="11 12">
    <name type="scientific">Roseofilum casamattae BLCC-M143</name>
    <dbReference type="NCBI Taxonomy" id="3022442"/>
    <lineage>
        <taxon>Bacteria</taxon>
        <taxon>Bacillati</taxon>
        <taxon>Cyanobacteriota</taxon>
        <taxon>Cyanophyceae</taxon>
        <taxon>Desertifilales</taxon>
        <taxon>Desertifilaceae</taxon>
        <taxon>Roseofilum</taxon>
        <taxon>Roseofilum casamattae</taxon>
    </lineage>
</organism>
<evidence type="ECO:0000256" key="3">
    <source>
        <dbReference type="ARBA" id="ARBA00022676"/>
    </source>
</evidence>
<keyword evidence="3" id="KW-0328">Glycosyltransferase</keyword>
<comment type="pathway">
    <text evidence="7">Carotenoid biosynthesis; staphyloxanthin biosynthesis; staphyloxanthin from farnesyl diphosphate: step 4/5.</text>
</comment>
<keyword evidence="2" id="KW-1003">Cell membrane</keyword>
<comment type="similarity">
    <text evidence="8">Belongs to the glycosyltransferase 2 family. CrtQ subfamily.</text>
</comment>
<dbReference type="CDD" id="cd02522">
    <property type="entry name" value="GT_2_like_a"/>
    <property type="match status" value="1"/>
</dbReference>
<evidence type="ECO:0000259" key="10">
    <source>
        <dbReference type="Pfam" id="PF00535"/>
    </source>
</evidence>
<keyword evidence="12" id="KW-1185">Reference proteome</keyword>
<proteinExistence type="inferred from homology"/>
<evidence type="ECO:0000256" key="5">
    <source>
        <dbReference type="ARBA" id="ARBA00023136"/>
    </source>
</evidence>
<evidence type="ECO:0000256" key="8">
    <source>
        <dbReference type="ARBA" id="ARBA00038120"/>
    </source>
</evidence>
<dbReference type="InterPro" id="IPR026461">
    <property type="entry name" value="Trfase_2_rSAM/seldom_assoc"/>
</dbReference>
<dbReference type="PANTHER" id="PTHR43646">
    <property type="entry name" value="GLYCOSYLTRANSFERASE"/>
    <property type="match status" value="1"/>
</dbReference>
<reference evidence="11 12" key="1">
    <citation type="submission" date="2023-01" db="EMBL/GenBank/DDBJ databases">
        <title>Novel diversity within Roseofilum (Cyanobacteria; Desertifilaceae) from marine benthic mats with descriptions of four novel species.</title>
        <authorList>
            <person name="Wang Y."/>
            <person name="Berthold D.E."/>
            <person name="Hu J."/>
            <person name="Lefler F.W."/>
            <person name="Laughinghouse H.D. IV."/>
        </authorList>
    </citation>
    <scope>NUCLEOTIDE SEQUENCE [LARGE SCALE GENOMIC DNA]</scope>
    <source>
        <strain evidence="11 12">BLCC-M143</strain>
    </source>
</reference>
<dbReference type="NCBIfam" id="TIGR04283">
    <property type="entry name" value="glyco_like_mftF"/>
    <property type="match status" value="1"/>
</dbReference>
<evidence type="ECO:0000256" key="2">
    <source>
        <dbReference type="ARBA" id="ARBA00022475"/>
    </source>
</evidence>
<dbReference type="RefSeq" id="WP_283757305.1">
    <property type="nucleotide sequence ID" value="NZ_JAQOSQ010000003.1"/>
</dbReference>
<evidence type="ECO:0000256" key="4">
    <source>
        <dbReference type="ARBA" id="ARBA00022679"/>
    </source>
</evidence>
<comment type="subcellular location">
    <subcellularLocation>
        <location evidence="1">Cell membrane</location>
    </subcellularLocation>
</comment>
<feature type="domain" description="Glycosyltransferase 2-like" evidence="10">
    <location>
        <begin position="5"/>
        <end position="123"/>
    </location>
</feature>
<evidence type="ECO:0000313" key="11">
    <source>
        <dbReference type="EMBL" id="MDJ1182654.1"/>
    </source>
</evidence>